<evidence type="ECO:0000313" key="2">
    <source>
        <dbReference type="Proteomes" id="UP000018227"/>
    </source>
</evidence>
<evidence type="ECO:0000313" key="1">
    <source>
        <dbReference type="EMBL" id="ESL03820.1"/>
    </source>
</evidence>
<comment type="caution">
    <text evidence="1">The sequence shown here is derived from an EMBL/GenBank/DDBJ whole genome shotgun (WGS) entry which is preliminary data.</text>
</comment>
<dbReference type="AlphaFoldDB" id="V2ZA67"/>
<proteinExistence type="predicted"/>
<dbReference type="Proteomes" id="UP000018227">
    <property type="component" value="Unassembled WGS sequence"/>
</dbReference>
<sequence length="97" mass="11380">MVQNLKFEWDENKNEINQRKHGISFDEVTSVFRDTFAIVFDDPDHSDNEERFLIIGTSDERGICLVSHCYRGQDQVIRIISARKATKTERNIYEEGI</sequence>
<accession>V2ZA67</accession>
<dbReference type="STRING" id="592026.GCWU0000282_000987"/>
<dbReference type="eggNOG" id="COG2929">
    <property type="taxonomic scope" value="Bacteria"/>
</dbReference>
<dbReference type="Pfam" id="PF04365">
    <property type="entry name" value="BrnT_toxin"/>
    <property type="match status" value="1"/>
</dbReference>
<dbReference type="HOGENOM" id="CLU_149290_1_2_9"/>
<organism evidence="1 2">
    <name type="scientific">Catonella morbi ATCC 51271</name>
    <dbReference type="NCBI Taxonomy" id="592026"/>
    <lineage>
        <taxon>Bacteria</taxon>
        <taxon>Bacillati</taxon>
        <taxon>Bacillota</taxon>
        <taxon>Clostridia</taxon>
        <taxon>Lachnospirales</taxon>
        <taxon>Lachnospiraceae</taxon>
        <taxon>Catonella</taxon>
    </lineage>
</organism>
<dbReference type="InterPro" id="IPR038573">
    <property type="entry name" value="BrnT_sf"/>
</dbReference>
<dbReference type="InterPro" id="IPR007460">
    <property type="entry name" value="BrnT_toxin"/>
</dbReference>
<evidence type="ECO:0008006" key="3">
    <source>
        <dbReference type="Google" id="ProtNLM"/>
    </source>
</evidence>
<name>V2ZA67_9FIRM</name>
<keyword evidence="2" id="KW-1185">Reference proteome</keyword>
<dbReference type="Gene3D" id="3.10.450.530">
    <property type="entry name" value="Ribonuclease toxin, BrnT, of type II toxin-antitoxin system"/>
    <property type="match status" value="1"/>
</dbReference>
<protein>
    <recommendedName>
        <fullName evidence="3">Toxin-antitoxin system, toxin component</fullName>
    </recommendedName>
</protein>
<reference evidence="1 2" key="1">
    <citation type="submission" date="2013-06" db="EMBL/GenBank/DDBJ databases">
        <authorList>
            <person name="Weinstock G."/>
            <person name="Sodergren E."/>
            <person name="Clifton S."/>
            <person name="Fulton L."/>
            <person name="Fulton B."/>
            <person name="Courtney L."/>
            <person name="Fronick C."/>
            <person name="Harrison M."/>
            <person name="Strong C."/>
            <person name="Farmer C."/>
            <person name="Delahaunty K."/>
            <person name="Markovic C."/>
            <person name="Hall O."/>
            <person name="Minx P."/>
            <person name="Tomlinson C."/>
            <person name="Mitreva M."/>
            <person name="Nelson J."/>
            <person name="Hou S."/>
            <person name="Wollam A."/>
            <person name="Pepin K.H."/>
            <person name="Johnson M."/>
            <person name="Bhonagiri V."/>
            <person name="Nash W.E."/>
            <person name="Warren W."/>
            <person name="Chinwalla A."/>
            <person name="Mardis E.R."/>
            <person name="Wilson R.K."/>
        </authorList>
    </citation>
    <scope>NUCLEOTIDE SEQUENCE [LARGE SCALE GENOMIC DNA]</scope>
    <source>
        <strain evidence="1 2">ATCC 51271</strain>
    </source>
</reference>
<gene>
    <name evidence="1" type="ORF">GCWU0000282_000987</name>
</gene>
<dbReference type="EMBL" id="ACIL03000007">
    <property type="protein sequence ID" value="ESL03820.1"/>
    <property type="molecule type" value="Genomic_DNA"/>
</dbReference>